<sequence>MQGPSKMICASASSMPPAVYGLEGWADLPEGLLHSIIPLLSSFLELHAFAGTCRSWRAAFASYPSKSTFCTLLPPLLILPHIKVSAPNLPSRSDDGHELRTCQVLDPSNLKSTLRCQIPEETFQKLHFAGSSYGQLICGRGRNCVIVDVFTGAKVLPPQLPFGDNTYFYSGMLTAPVASPNSHLLLCASSKQGGQCFLLDWLIGSDSWSKLQLDDSRIEQIVEFNGQFIAMDYYYKLYNLSLAPQLGLQKIATVWWDGNDECCPYLRPWIVVCGDMLLMVDHCITLSLAGAPVEYKAYRLDMSTVPAAWVEVKKLENYSLFIGCDVRSPAFSCASLGRWSGRSNCLYYGYYDPPLVLHGLGDDADAVWNPDNDDYLEFKRNWYTQLQVFWVYPSLLYR</sequence>
<dbReference type="AlphaFoldDB" id="A0A921Q0T2"/>
<name>A0A921Q0T2_SORBI</name>
<accession>A0A921Q0T2</accession>
<dbReference type="OMA" id="DAVWNPD"/>
<dbReference type="InterPro" id="IPR005174">
    <property type="entry name" value="KIB1-4_b-propeller"/>
</dbReference>
<evidence type="ECO:0000259" key="1">
    <source>
        <dbReference type="Pfam" id="PF03478"/>
    </source>
</evidence>
<dbReference type="KEGG" id="sbi:8066895"/>
<dbReference type="InterPro" id="IPR036047">
    <property type="entry name" value="F-box-like_dom_sf"/>
</dbReference>
<dbReference type="Proteomes" id="UP000807115">
    <property type="component" value="Chromosome 10"/>
</dbReference>
<reference evidence="2" key="1">
    <citation type="journal article" date="2019" name="BMC Genomics">
        <title>A new reference genome for Sorghum bicolor reveals high levels of sequence similarity between sweet and grain genotypes: implications for the genetics of sugar metabolism.</title>
        <authorList>
            <person name="Cooper E.A."/>
            <person name="Brenton Z.W."/>
            <person name="Flinn B.S."/>
            <person name="Jenkins J."/>
            <person name="Shu S."/>
            <person name="Flowers D."/>
            <person name="Luo F."/>
            <person name="Wang Y."/>
            <person name="Xia P."/>
            <person name="Barry K."/>
            <person name="Daum C."/>
            <person name="Lipzen A."/>
            <person name="Yoshinaga Y."/>
            <person name="Schmutz J."/>
            <person name="Saski C."/>
            <person name="Vermerris W."/>
            <person name="Kresovich S."/>
        </authorList>
    </citation>
    <scope>NUCLEOTIDE SEQUENCE</scope>
</reference>
<gene>
    <name evidence="2" type="ORF">BDA96_10G011000</name>
</gene>
<dbReference type="EMBL" id="CM027689">
    <property type="protein sequence ID" value="KAG0512415.1"/>
    <property type="molecule type" value="Genomic_DNA"/>
</dbReference>
<dbReference type="SUPFAM" id="SSF81383">
    <property type="entry name" value="F-box domain"/>
    <property type="match status" value="1"/>
</dbReference>
<evidence type="ECO:0000313" key="2">
    <source>
        <dbReference type="EMBL" id="KAG0512415.1"/>
    </source>
</evidence>
<dbReference type="PANTHER" id="PTHR33800">
    <property type="entry name" value="OS06G0113600 PROTEIN"/>
    <property type="match status" value="1"/>
</dbReference>
<protein>
    <recommendedName>
        <fullName evidence="1">KIB1-4 beta-propeller domain-containing protein</fullName>
    </recommendedName>
</protein>
<dbReference type="Gramene" id="EER89067">
    <property type="protein sequence ID" value="EER89067"/>
    <property type="gene ID" value="SORBI_3010G009700"/>
</dbReference>
<evidence type="ECO:0000313" key="3">
    <source>
        <dbReference type="Proteomes" id="UP000807115"/>
    </source>
</evidence>
<feature type="domain" description="KIB1-4 beta-propeller" evidence="1">
    <location>
        <begin position="111"/>
        <end position="349"/>
    </location>
</feature>
<reference evidence="2" key="2">
    <citation type="submission" date="2020-10" db="EMBL/GenBank/DDBJ databases">
        <authorList>
            <person name="Cooper E.A."/>
            <person name="Brenton Z.W."/>
            <person name="Flinn B.S."/>
            <person name="Jenkins J."/>
            <person name="Shu S."/>
            <person name="Flowers D."/>
            <person name="Luo F."/>
            <person name="Wang Y."/>
            <person name="Xia P."/>
            <person name="Barry K."/>
            <person name="Daum C."/>
            <person name="Lipzen A."/>
            <person name="Yoshinaga Y."/>
            <person name="Schmutz J."/>
            <person name="Saski C."/>
            <person name="Vermerris W."/>
            <person name="Kresovich S."/>
        </authorList>
    </citation>
    <scope>NUCLEOTIDE SEQUENCE</scope>
</reference>
<dbReference type="PANTHER" id="PTHR33800:SF16">
    <property type="entry name" value="F-BOX DOMAIN-CONTAINING PROTEIN"/>
    <property type="match status" value="1"/>
</dbReference>
<comment type="caution">
    <text evidence="2">The sequence shown here is derived from an EMBL/GenBank/DDBJ whole genome shotgun (WGS) entry which is preliminary data.</text>
</comment>
<proteinExistence type="predicted"/>
<dbReference type="Pfam" id="PF03478">
    <property type="entry name" value="Beta-prop_KIB1-4"/>
    <property type="match status" value="1"/>
</dbReference>
<organism evidence="2 3">
    <name type="scientific">Sorghum bicolor</name>
    <name type="common">Sorghum</name>
    <name type="synonym">Sorghum vulgare</name>
    <dbReference type="NCBI Taxonomy" id="4558"/>
    <lineage>
        <taxon>Eukaryota</taxon>
        <taxon>Viridiplantae</taxon>
        <taxon>Streptophyta</taxon>
        <taxon>Embryophyta</taxon>
        <taxon>Tracheophyta</taxon>
        <taxon>Spermatophyta</taxon>
        <taxon>Magnoliopsida</taxon>
        <taxon>Liliopsida</taxon>
        <taxon>Poales</taxon>
        <taxon>Poaceae</taxon>
        <taxon>PACMAD clade</taxon>
        <taxon>Panicoideae</taxon>
        <taxon>Andropogonodae</taxon>
        <taxon>Andropogoneae</taxon>
        <taxon>Sorghinae</taxon>
        <taxon>Sorghum</taxon>
    </lineage>
</organism>
<dbReference type="OrthoDB" id="581467at2759"/>